<evidence type="ECO:0000313" key="2">
    <source>
        <dbReference type="Proteomes" id="UP001551329"/>
    </source>
</evidence>
<comment type="caution">
    <text evidence="1">The sequence shown here is derived from an EMBL/GenBank/DDBJ whole genome shotgun (WGS) entry which is preliminary data.</text>
</comment>
<name>A0ABV3CAC9_9ACTN</name>
<sequence>MSDDPLTGCVRTVVGSGATVLALSPHPDDAVPSRGGPLGRVGRRAPVPVATVAGVPTGAGVRDGPS</sequence>
<dbReference type="SUPFAM" id="SSF102588">
    <property type="entry name" value="LmbE-like"/>
    <property type="match status" value="1"/>
</dbReference>
<dbReference type="RefSeq" id="WP_358470999.1">
    <property type="nucleotide sequence ID" value="NZ_JBEZAE010000009.1"/>
</dbReference>
<evidence type="ECO:0000313" key="1">
    <source>
        <dbReference type="EMBL" id="MEU7071732.1"/>
    </source>
</evidence>
<gene>
    <name evidence="1" type="ORF">AB0A88_16515</name>
</gene>
<dbReference type="EMBL" id="JBEZAE010000009">
    <property type="protein sequence ID" value="MEU7071732.1"/>
    <property type="molecule type" value="Genomic_DNA"/>
</dbReference>
<organism evidence="1 2">
    <name type="scientific">Streptomyces narbonensis</name>
    <dbReference type="NCBI Taxonomy" id="67333"/>
    <lineage>
        <taxon>Bacteria</taxon>
        <taxon>Bacillati</taxon>
        <taxon>Actinomycetota</taxon>
        <taxon>Actinomycetes</taxon>
        <taxon>Kitasatosporales</taxon>
        <taxon>Streptomycetaceae</taxon>
        <taxon>Streptomyces</taxon>
    </lineage>
</organism>
<reference evidence="1 2" key="1">
    <citation type="submission" date="2024-06" db="EMBL/GenBank/DDBJ databases">
        <title>The Natural Products Discovery Center: Release of the First 8490 Sequenced Strains for Exploring Actinobacteria Biosynthetic Diversity.</title>
        <authorList>
            <person name="Kalkreuter E."/>
            <person name="Kautsar S.A."/>
            <person name="Yang D."/>
            <person name="Bader C.D."/>
            <person name="Teijaro C.N."/>
            <person name="Fluegel L."/>
            <person name="Davis C.M."/>
            <person name="Simpson J.R."/>
            <person name="Lauterbach L."/>
            <person name="Steele A.D."/>
            <person name="Gui C."/>
            <person name="Meng S."/>
            <person name="Li G."/>
            <person name="Viehrig K."/>
            <person name="Ye F."/>
            <person name="Su P."/>
            <person name="Kiefer A.F."/>
            <person name="Nichols A."/>
            <person name="Cepeda A.J."/>
            <person name="Yan W."/>
            <person name="Fan B."/>
            <person name="Jiang Y."/>
            <person name="Adhikari A."/>
            <person name="Zheng C.-J."/>
            <person name="Schuster L."/>
            <person name="Cowan T.M."/>
            <person name="Smanski M.J."/>
            <person name="Chevrette M.G."/>
            <person name="De Carvalho L.P.S."/>
            <person name="Shen B."/>
        </authorList>
    </citation>
    <scope>NUCLEOTIDE SEQUENCE [LARGE SCALE GENOMIC DNA]</scope>
    <source>
        <strain evidence="1 2">NPDC045974</strain>
    </source>
</reference>
<accession>A0ABV3CAC9</accession>
<keyword evidence="2" id="KW-1185">Reference proteome</keyword>
<dbReference type="InterPro" id="IPR024078">
    <property type="entry name" value="LmbE-like_dom_sf"/>
</dbReference>
<proteinExistence type="predicted"/>
<protein>
    <submittedName>
        <fullName evidence="1">Uncharacterized protein</fullName>
    </submittedName>
</protein>
<dbReference type="Proteomes" id="UP001551329">
    <property type="component" value="Unassembled WGS sequence"/>
</dbReference>